<dbReference type="RefSeq" id="WP_187481491.1">
    <property type="nucleotide sequence ID" value="NZ_CP060695.1"/>
</dbReference>
<sequence>MKDSIKINIWHYLVIIILLFSCSKDEVNIPPVVENQEFIISEGNLIADLGTVIATDPDNENLIFSIVSQSVSNAIAIKENTGVLQISDATAFDFEINQSLTAIVRVSDGSASAEATITIKITDEIDQAPLISDQTFSIDENPAQDDAIGTITATDAQNLPLTYKILSETPALGFLNIDANNGNLVVKEFSNYDYEKTMSFTAKIEVSNGTLTSTATITININNISPPTNGLIAHYQMSDNSKNYAVDSSGNNNHADFDISTTTGIPSLTTGFDNQQNHAFTNPNSAKNVVFKHNTSTISQANSFTISGHIKISESGNGYLLDDGSLFQLLYLKNAQTGSVSLYVYFKEGPKETRGNISAENFTVKSNGWIHFAITQSGDNLKLYVDGVEFNSTNAITPFHKLSSDGNQTLRIGSQSSLFLGSLDNFIIYDRRLSDAEVKILSLEEN</sequence>
<gene>
    <name evidence="6" type="ORF">H9W90_10165</name>
</gene>
<dbReference type="SUPFAM" id="SSF49899">
    <property type="entry name" value="Concanavalin A-like lectins/glucanases"/>
    <property type="match status" value="1"/>
</dbReference>
<evidence type="ECO:0000313" key="6">
    <source>
        <dbReference type="EMBL" id="QNM84561.1"/>
    </source>
</evidence>
<dbReference type="GO" id="GO:0005975">
    <property type="term" value="P:carbohydrate metabolic process"/>
    <property type="evidence" value="ECO:0007669"/>
    <property type="project" value="UniProtKB-ARBA"/>
</dbReference>
<dbReference type="GO" id="GO:0016342">
    <property type="term" value="C:catenin complex"/>
    <property type="evidence" value="ECO:0007669"/>
    <property type="project" value="TreeGrafter"/>
</dbReference>
<keyword evidence="7" id="KW-1185">Reference proteome</keyword>
<proteinExistence type="predicted"/>
<dbReference type="PANTHER" id="PTHR24027">
    <property type="entry name" value="CADHERIN-23"/>
    <property type="match status" value="1"/>
</dbReference>
<dbReference type="GO" id="GO:0004553">
    <property type="term" value="F:hydrolase activity, hydrolyzing O-glycosyl compounds"/>
    <property type="evidence" value="ECO:0007669"/>
    <property type="project" value="UniProtKB-ARBA"/>
</dbReference>
<dbReference type="EMBL" id="CP060695">
    <property type="protein sequence ID" value="QNM84561.1"/>
    <property type="molecule type" value="Genomic_DNA"/>
</dbReference>
<evidence type="ECO:0000256" key="3">
    <source>
        <dbReference type="ARBA" id="ARBA00022837"/>
    </source>
</evidence>
<evidence type="ECO:0000256" key="4">
    <source>
        <dbReference type="ARBA" id="ARBA00023136"/>
    </source>
</evidence>
<keyword evidence="4" id="KW-0472">Membrane</keyword>
<dbReference type="CDD" id="cd11304">
    <property type="entry name" value="Cadherin_repeat"/>
    <property type="match status" value="2"/>
</dbReference>
<comment type="subcellular location">
    <subcellularLocation>
        <location evidence="1">Membrane</location>
    </subcellularLocation>
</comment>
<dbReference type="GO" id="GO:0016477">
    <property type="term" value="P:cell migration"/>
    <property type="evidence" value="ECO:0007669"/>
    <property type="project" value="TreeGrafter"/>
</dbReference>
<protein>
    <submittedName>
        <fullName evidence="6">Cadherin domain-containing protein</fullName>
    </submittedName>
</protein>
<dbReference type="GO" id="GO:0007156">
    <property type="term" value="P:homophilic cell adhesion via plasma membrane adhesion molecules"/>
    <property type="evidence" value="ECO:0007669"/>
    <property type="project" value="InterPro"/>
</dbReference>
<keyword evidence="3" id="KW-0106">Calcium</keyword>
<accession>A0A7G9L7G2</accession>
<dbReference type="Gene3D" id="2.60.40.60">
    <property type="entry name" value="Cadherins"/>
    <property type="match status" value="2"/>
</dbReference>
<dbReference type="InterPro" id="IPR013320">
    <property type="entry name" value="ConA-like_dom_sf"/>
</dbReference>
<dbReference type="PROSITE" id="PS50268">
    <property type="entry name" value="CADHERIN_2"/>
    <property type="match status" value="2"/>
</dbReference>
<evidence type="ECO:0000259" key="5">
    <source>
        <dbReference type="PROSITE" id="PS50268"/>
    </source>
</evidence>
<dbReference type="SMART" id="SM00112">
    <property type="entry name" value="CA"/>
    <property type="match status" value="2"/>
</dbReference>
<dbReference type="Proteomes" id="UP000515808">
    <property type="component" value="Chromosome"/>
</dbReference>
<organism evidence="6 7">
    <name type="scientific">Polaribacter pectinis</name>
    <dbReference type="NCBI Taxonomy" id="2738844"/>
    <lineage>
        <taxon>Bacteria</taxon>
        <taxon>Pseudomonadati</taxon>
        <taxon>Bacteroidota</taxon>
        <taxon>Flavobacteriia</taxon>
        <taxon>Flavobacteriales</taxon>
        <taxon>Flavobacteriaceae</taxon>
    </lineage>
</organism>
<evidence type="ECO:0000256" key="2">
    <source>
        <dbReference type="ARBA" id="ARBA00022737"/>
    </source>
</evidence>
<dbReference type="GO" id="GO:0005509">
    <property type="term" value="F:calcium ion binding"/>
    <property type="evidence" value="ECO:0007669"/>
    <property type="project" value="InterPro"/>
</dbReference>
<dbReference type="SUPFAM" id="SSF49313">
    <property type="entry name" value="Cadherin-like"/>
    <property type="match status" value="2"/>
</dbReference>
<feature type="domain" description="Cadherin" evidence="5">
    <location>
        <begin position="43"/>
        <end position="131"/>
    </location>
</feature>
<dbReference type="PANTHER" id="PTHR24027:SF438">
    <property type="entry name" value="CADHERIN 23"/>
    <property type="match status" value="1"/>
</dbReference>
<dbReference type="GO" id="GO:0045296">
    <property type="term" value="F:cadherin binding"/>
    <property type="evidence" value="ECO:0007669"/>
    <property type="project" value="TreeGrafter"/>
</dbReference>
<dbReference type="AlphaFoldDB" id="A0A7G9L7G2"/>
<dbReference type="InterPro" id="IPR015919">
    <property type="entry name" value="Cadherin-like_sf"/>
</dbReference>
<dbReference type="Pfam" id="PF13385">
    <property type="entry name" value="Laminin_G_3"/>
    <property type="match status" value="1"/>
</dbReference>
<reference evidence="6 7" key="1">
    <citation type="submission" date="2020-08" db="EMBL/GenBank/DDBJ databases">
        <title>Polaribacter sp. L12M9 isolated from gut of the Korean scallop.</title>
        <authorList>
            <person name="Jeong Y.S."/>
        </authorList>
    </citation>
    <scope>NUCLEOTIDE SEQUENCE [LARGE SCALE GENOMIC DNA]</scope>
    <source>
        <strain evidence="6 7">L12M9</strain>
    </source>
</reference>
<dbReference type="InterPro" id="IPR002126">
    <property type="entry name" value="Cadherin-like_dom"/>
</dbReference>
<dbReference type="KEGG" id="ppec:H9W90_10165"/>
<evidence type="ECO:0000313" key="7">
    <source>
        <dbReference type="Proteomes" id="UP000515808"/>
    </source>
</evidence>
<dbReference type="GO" id="GO:0008013">
    <property type="term" value="F:beta-catenin binding"/>
    <property type="evidence" value="ECO:0007669"/>
    <property type="project" value="TreeGrafter"/>
</dbReference>
<dbReference type="Gene3D" id="2.60.120.200">
    <property type="match status" value="1"/>
</dbReference>
<feature type="domain" description="Cadherin" evidence="5">
    <location>
        <begin position="130"/>
        <end position="229"/>
    </location>
</feature>
<dbReference type="PROSITE" id="PS51257">
    <property type="entry name" value="PROKAR_LIPOPROTEIN"/>
    <property type="match status" value="1"/>
</dbReference>
<keyword evidence="2" id="KW-0677">Repeat</keyword>
<name>A0A7G9L7G2_9FLAO</name>
<evidence type="ECO:0000256" key="1">
    <source>
        <dbReference type="ARBA" id="ARBA00004370"/>
    </source>
</evidence>
<dbReference type="InterPro" id="IPR039808">
    <property type="entry name" value="Cadherin"/>
</dbReference>